<evidence type="ECO:0000256" key="6">
    <source>
        <dbReference type="ARBA" id="ARBA00023224"/>
    </source>
</evidence>
<dbReference type="Pfam" id="PF17200">
    <property type="entry name" value="sCache_2"/>
    <property type="match status" value="1"/>
</dbReference>
<evidence type="ECO:0000313" key="13">
    <source>
        <dbReference type="Proteomes" id="UP001518925"/>
    </source>
</evidence>
<proteinExistence type="inferred from homology"/>
<dbReference type="EMBL" id="JAFELM010000032">
    <property type="protein sequence ID" value="MBM6618634.1"/>
    <property type="molecule type" value="Genomic_DNA"/>
</dbReference>
<dbReference type="Pfam" id="PF00015">
    <property type="entry name" value="MCPsignal"/>
    <property type="match status" value="1"/>
</dbReference>
<evidence type="ECO:0000256" key="4">
    <source>
        <dbReference type="ARBA" id="ARBA00022989"/>
    </source>
</evidence>
<sequence>MKLRISHKLIAMMLVILIVPNIIIGSVAYFIAKDQMDNLGRTTLKNGVEMALQLIDSANKQVEDGELTLEEAQERVKVYLIGEMNADGKRTISSPVDLGENGYFVAYDEKGLELAHPTIEGKNVWETADTDGSLFVQEQIKIAQNGGGFVEYSWALPTDENSRELKITYNKMDPNWGWIISAGTYEMDFNQGANQVLIALVITLAISIVIGGFLSYYFAGKISKPINSITNHVTEVANGNLAVHVEELKRSDEIGELVNGFGKMVHNLRELITKVNGSVHSITSTSQNLSAVAEETTASSEEIGKAIGEISKGAVQQASDADDTFNATVELANQIQSLSDKTKLMSEASSQVVASNKIGMTSVSTLKDKSSDTEMSVGQTKEVIETLTEKVKEIEMIIGTINSISEQTNLLALNASIEAARAGEHGKGFAVVASEVRKLAEETSNATDKVRQTLSGIIDVTSIANYEMDKTKLLAKEQLDAVMETEQSFKKIAGSVSGIESIISDVNDNIQLLVSSKDNVSNAVESIAAVSQQSAASTEQITSSIDEQLNAIVVVSDSAQELNDLINDLKLEIEKFKLQS</sequence>
<dbReference type="SMART" id="SM00304">
    <property type="entry name" value="HAMP"/>
    <property type="match status" value="1"/>
</dbReference>
<dbReference type="SUPFAM" id="SSF58104">
    <property type="entry name" value="Methyl-accepting chemotaxis protein (MCP) signaling domain"/>
    <property type="match status" value="1"/>
</dbReference>
<dbReference type="InterPro" id="IPR004089">
    <property type="entry name" value="MCPsignal_dom"/>
</dbReference>
<comment type="subcellular location">
    <subcellularLocation>
        <location evidence="1">Cell membrane</location>
        <topology evidence="1">Multi-pass membrane protein</topology>
    </subcellularLocation>
</comment>
<dbReference type="PANTHER" id="PTHR32089:SF114">
    <property type="entry name" value="METHYL-ACCEPTING CHEMOTAXIS PROTEIN MCPB"/>
    <property type="match status" value="1"/>
</dbReference>
<dbReference type="Gene3D" id="3.30.450.20">
    <property type="entry name" value="PAS domain"/>
    <property type="match status" value="1"/>
</dbReference>
<dbReference type="Gene3D" id="6.10.340.10">
    <property type="match status" value="1"/>
</dbReference>
<organism evidence="12 13">
    <name type="scientific">Bacillus suaedaesalsae</name>
    <dbReference type="NCBI Taxonomy" id="2810349"/>
    <lineage>
        <taxon>Bacteria</taxon>
        <taxon>Bacillati</taxon>
        <taxon>Bacillota</taxon>
        <taxon>Bacilli</taxon>
        <taxon>Bacillales</taxon>
        <taxon>Bacillaceae</taxon>
        <taxon>Bacillus</taxon>
    </lineage>
</organism>
<dbReference type="InterPro" id="IPR003660">
    <property type="entry name" value="HAMP_dom"/>
</dbReference>
<evidence type="ECO:0000256" key="5">
    <source>
        <dbReference type="ARBA" id="ARBA00023136"/>
    </source>
</evidence>
<keyword evidence="2" id="KW-1003">Cell membrane</keyword>
<dbReference type="InterPro" id="IPR033480">
    <property type="entry name" value="sCache_2"/>
</dbReference>
<feature type="transmembrane region" description="Helical" evidence="9">
    <location>
        <begin position="196"/>
        <end position="219"/>
    </location>
</feature>
<evidence type="ECO:0000256" key="7">
    <source>
        <dbReference type="ARBA" id="ARBA00029447"/>
    </source>
</evidence>
<comment type="similarity">
    <text evidence="7">Belongs to the methyl-accepting chemotaxis (MCP) protein family.</text>
</comment>
<keyword evidence="6 8" id="KW-0807">Transducer</keyword>
<dbReference type="PROSITE" id="PS50885">
    <property type="entry name" value="HAMP"/>
    <property type="match status" value="1"/>
</dbReference>
<evidence type="ECO:0000259" key="11">
    <source>
        <dbReference type="PROSITE" id="PS50885"/>
    </source>
</evidence>
<dbReference type="SMART" id="SM00283">
    <property type="entry name" value="MA"/>
    <property type="match status" value="1"/>
</dbReference>
<keyword evidence="4 9" id="KW-1133">Transmembrane helix</keyword>
<protein>
    <submittedName>
        <fullName evidence="12">Methyl-accepting chemotaxis protein</fullName>
    </submittedName>
</protein>
<dbReference type="Pfam" id="PF00672">
    <property type="entry name" value="HAMP"/>
    <property type="match status" value="1"/>
</dbReference>
<comment type="caution">
    <text evidence="12">The sequence shown here is derived from an EMBL/GenBank/DDBJ whole genome shotgun (WGS) entry which is preliminary data.</text>
</comment>
<dbReference type="PANTHER" id="PTHR32089">
    <property type="entry name" value="METHYL-ACCEPTING CHEMOTAXIS PROTEIN MCPB"/>
    <property type="match status" value="1"/>
</dbReference>
<reference evidence="12 13" key="1">
    <citation type="submission" date="2021-02" db="EMBL/GenBank/DDBJ databases">
        <title>Bacillus sp. RD4P76, an endophyte from a halophyte.</title>
        <authorList>
            <person name="Sun J.-Q."/>
        </authorList>
    </citation>
    <scope>NUCLEOTIDE SEQUENCE [LARGE SCALE GENOMIC DNA]</scope>
    <source>
        <strain evidence="12 13">RD4P76</strain>
    </source>
</reference>
<dbReference type="Gene3D" id="1.10.287.950">
    <property type="entry name" value="Methyl-accepting chemotaxis protein"/>
    <property type="match status" value="1"/>
</dbReference>
<accession>A0ABS2DJG4</accession>
<evidence type="ECO:0000256" key="9">
    <source>
        <dbReference type="SAM" id="Phobius"/>
    </source>
</evidence>
<dbReference type="SMART" id="SM01049">
    <property type="entry name" value="Cache_2"/>
    <property type="match status" value="1"/>
</dbReference>
<keyword evidence="3 9" id="KW-0812">Transmembrane</keyword>
<evidence type="ECO:0000313" key="12">
    <source>
        <dbReference type="EMBL" id="MBM6618634.1"/>
    </source>
</evidence>
<dbReference type="Proteomes" id="UP001518925">
    <property type="component" value="Unassembled WGS sequence"/>
</dbReference>
<keyword evidence="13" id="KW-1185">Reference proteome</keyword>
<gene>
    <name evidence="12" type="ORF">JR050_13270</name>
</gene>
<feature type="domain" description="Methyl-accepting transducer" evidence="10">
    <location>
        <begin position="292"/>
        <end position="542"/>
    </location>
</feature>
<dbReference type="PROSITE" id="PS50111">
    <property type="entry name" value="CHEMOTAXIS_TRANSDUC_2"/>
    <property type="match status" value="1"/>
</dbReference>
<evidence type="ECO:0000256" key="1">
    <source>
        <dbReference type="ARBA" id="ARBA00004651"/>
    </source>
</evidence>
<evidence type="ECO:0000256" key="8">
    <source>
        <dbReference type="PROSITE-ProRule" id="PRU00284"/>
    </source>
</evidence>
<evidence type="ECO:0000256" key="2">
    <source>
        <dbReference type="ARBA" id="ARBA00022475"/>
    </source>
</evidence>
<feature type="transmembrane region" description="Helical" evidence="9">
    <location>
        <begin position="9"/>
        <end position="32"/>
    </location>
</feature>
<evidence type="ECO:0000256" key="3">
    <source>
        <dbReference type="ARBA" id="ARBA00022692"/>
    </source>
</evidence>
<keyword evidence="5 9" id="KW-0472">Membrane</keyword>
<name>A0ABS2DJG4_9BACI</name>
<evidence type="ECO:0000259" key="10">
    <source>
        <dbReference type="PROSITE" id="PS50111"/>
    </source>
</evidence>
<dbReference type="CDD" id="cd06225">
    <property type="entry name" value="HAMP"/>
    <property type="match status" value="1"/>
</dbReference>
<feature type="domain" description="HAMP" evidence="11">
    <location>
        <begin position="220"/>
        <end position="273"/>
    </location>
</feature>